<accession>A0A844CYY3</accession>
<dbReference type="AlphaFoldDB" id="A0A844CYY3"/>
<organism evidence="1 2">
    <name type="scientific">Duganella aquatilis</name>
    <dbReference type="NCBI Taxonomy" id="2666082"/>
    <lineage>
        <taxon>Bacteria</taxon>
        <taxon>Pseudomonadati</taxon>
        <taxon>Pseudomonadota</taxon>
        <taxon>Betaproteobacteria</taxon>
        <taxon>Burkholderiales</taxon>
        <taxon>Oxalobacteraceae</taxon>
        <taxon>Telluria group</taxon>
        <taxon>Duganella</taxon>
    </lineage>
</organism>
<proteinExistence type="predicted"/>
<dbReference type="SUPFAM" id="SSF56281">
    <property type="entry name" value="Metallo-hydrolase/oxidoreductase"/>
    <property type="match status" value="1"/>
</dbReference>
<reference evidence="1 2" key="1">
    <citation type="submission" date="2019-11" db="EMBL/GenBank/DDBJ databases">
        <title>Novel species isolated from a subtropical stream in China.</title>
        <authorList>
            <person name="Lu H."/>
        </authorList>
    </citation>
    <scope>NUCLEOTIDE SEQUENCE [LARGE SCALE GENOMIC DNA]</scope>
    <source>
        <strain evidence="1 2">FT26W</strain>
    </source>
</reference>
<name>A0A844CYY3_9BURK</name>
<protein>
    <recommendedName>
        <fullName evidence="3">MBL fold metallo-hydrolase</fullName>
    </recommendedName>
</protein>
<evidence type="ECO:0000313" key="2">
    <source>
        <dbReference type="Proteomes" id="UP000439986"/>
    </source>
</evidence>
<dbReference type="RefSeq" id="WP_154358897.1">
    <property type="nucleotide sequence ID" value="NZ_WKJL01000011.1"/>
</dbReference>
<dbReference type="EMBL" id="WKJL01000011">
    <property type="protein sequence ID" value="MRW85673.1"/>
    <property type="molecule type" value="Genomic_DNA"/>
</dbReference>
<evidence type="ECO:0008006" key="3">
    <source>
        <dbReference type="Google" id="ProtNLM"/>
    </source>
</evidence>
<dbReference type="Gene3D" id="3.60.15.10">
    <property type="entry name" value="Ribonuclease Z/Hydroxyacylglutathione hydrolase-like"/>
    <property type="match status" value="1"/>
</dbReference>
<dbReference type="InterPro" id="IPR036866">
    <property type="entry name" value="RibonucZ/Hydroxyglut_hydro"/>
</dbReference>
<dbReference type="InterPro" id="IPR052159">
    <property type="entry name" value="Competence_DNA_uptake"/>
</dbReference>
<sequence length="274" mass="31042">MDVYTLNIGQGQFVVVTGKTEAFIIDTYVPLDPQHEIVHVKAALSKILAGKKFVGLIITGYDSDHFNEVGMKIVLNKYRPEWIMYPKYFKETSTAKKCFDVISSYESASQKFKKYSISLQKNDTRYYYKLATEFHFEIFSPHVDDMNSSNNCSLVCKITERETGGTYLVTGDAECARWDNIAKYFGEAIRADVLAAPHHGSRHGITSDAIKFIKPHTVIISAGVDNEYGHPHSEAITLFNKHASKYFRTNYGDGQSLRTVITDKEPVTYLFNTD</sequence>
<dbReference type="PANTHER" id="PTHR30619">
    <property type="entry name" value="DNA INTERNALIZATION/COMPETENCE PROTEIN COMEC/REC2"/>
    <property type="match status" value="1"/>
</dbReference>
<gene>
    <name evidence="1" type="ORF">GJ698_16455</name>
</gene>
<keyword evidence="2" id="KW-1185">Reference proteome</keyword>
<dbReference type="Proteomes" id="UP000439986">
    <property type="component" value="Unassembled WGS sequence"/>
</dbReference>
<evidence type="ECO:0000313" key="1">
    <source>
        <dbReference type="EMBL" id="MRW85673.1"/>
    </source>
</evidence>
<comment type="caution">
    <text evidence="1">The sequence shown here is derived from an EMBL/GenBank/DDBJ whole genome shotgun (WGS) entry which is preliminary data.</text>
</comment>
<dbReference type="PANTHER" id="PTHR30619:SF1">
    <property type="entry name" value="RECOMBINATION PROTEIN 2"/>
    <property type="match status" value="1"/>
</dbReference>